<dbReference type="PANTHER" id="PTHR45011:SF1">
    <property type="entry name" value="DAP3-BINDING CELL DEATH ENHANCER 1"/>
    <property type="match status" value="1"/>
</dbReference>
<dbReference type="InterPro" id="IPR011990">
    <property type="entry name" value="TPR-like_helical_dom_sf"/>
</dbReference>
<dbReference type="Pfam" id="PF08238">
    <property type="entry name" value="Sel1"/>
    <property type="match status" value="3"/>
</dbReference>
<dbReference type="OrthoDB" id="2247385at2759"/>
<dbReference type="InterPro" id="IPR006597">
    <property type="entry name" value="Sel1-like"/>
</dbReference>
<evidence type="ECO:0000313" key="1">
    <source>
        <dbReference type="EMBL" id="EJK58415.1"/>
    </source>
</evidence>
<dbReference type="Proteomes" id="UP000266841">
    <property type="component" value="Unassembled WGS sequence"/>
</dbReference>
<proteinExistence type="predicted"/>
<keyword evidence="2" id="KW-1185">Reference proteome</keyword>
<feature type="non-terminal residue" evidence="1">
    <location>
        <position position="1"/>
    </location>
</feature>
<reference evidence="1 2" key="1">
    <citation type="journal article" date="2012" name="Genome Biol.">
        <title>Genome and low-iron response of an oceanic diatom adapted to chronic iron limitation.</title>
        <authorList>
            <person name="Lommer M."/>
            <person name="Specht M."/>
            <person name="Roy A.S."/>
            <person name="Kraemer L."/>
            <person name="Andreson R."/>
            <person name="Gutowska M.A."/>
            <person name="Wolf J."/>
            <person name="Bergner S.V."/>
            <person name="Schilhabel M.B."/>
            <person name="Klostermeier U.C."/>
            <person name="Beiko R.G."/>
            <person name="Rosenstiel P."/>
            <person name="Hippler M."/>
            <person name="Laroche J."/>
        </authorList>
    </citation>
    <scope>NUCLEOTIDE SEQUENCE [LARGE SCALE GENOMIC DNA]</scope>
    <source>
        <strain evidence="1 2">CCMP1005</strain>
    </source>
</reference>
<dbReference type="AlphaFoldDB" id="K0RZC6"/>
<gene>
    <name evidence="1" type="ORF">THAOC_21462</name>
</gene>
<accession>K0RZC6</accession>
<comment type="caution">
    <text evidence="1">The sequence shown here is derived from an EMBL/GenBank/DDBJ whole genome shotgun (WGS) entry which is preliminary data.</text>
</comment>
<dbReference type="SUPFAM" id="SSF81901">
    <property type="entry name" value="HCP-like"/>
    <property type="match status" value="1"/>
</dbReference>
<dbReference type="OMA" id="YRRGHYG"/>
<dbReference type="EMBL" id="AGNL01025251">
    <property type="protein sequence ID" value="EJK58415.1"/>
    <property type="molecule type" value="Genomic_DNA"/>
</dbReference>
<dbReference type="InterPro" id="IPR052748">
    <property type="entry name" value="ISR_Activator"/>
</dbReference>
<protein>
    <recommendedName>
        <fullName evidence="3">Sel1 repeat family protein</fullName>
    </recommendedName>
</protein>
<evidence type="ECO:0000313" key="2">
    <source>
        <dbReference type="Proteomes" id="UP000266841"/>
    </source>
</evidence>
<sequence>LGLQKDSRRAVELWTEAAELGSVEALYNLGLAHERGDGVKQDKAKGVEFWTKGAMQGHDRSRYNLGCLEGQKGNHDRAVRHFLISAKMGDKNSLEAIKKMFMAGLATKEQYAQALKGYQNAVEEMKSHDREEAKRLLDERGL</sequence>
<evidence type="ECO:0008006" key="3">
    <source>
        <dbReference type="Google" id="ProtNLM"/>
    </source>
</evidence>
<organism evidence="1 2">
    <name type="scientific">Thalassiosira oceanica</name>
    <name type="common">Marine diatom</name>
    <dbReference type="NCBI Taxonomy" id="159749"/>
    <lineage>
        <taxon>Eukaryota</taxon>
        <taxon>Sar</taxon>
        <taxon>Stramenopiles</taxon>
        <taxon>Ochrophyta</taxon>
        <taxon>Bacillariophyta</taxon>
        <taxon>Coscinodiscophyceae</taxon>
        <taxon>Thalassiosirophycidae</taxon>
        <taxon>Thalassiosirales</taxon>
        <taxon>Thalassiosiraceae</taxon>
        <taxon>Thalassiosira</taxon>
    </lineage>
</organism>
<dbReference type="eggNOG" id="ENOG502SADV">
    <property type="taxonomic scope" value="Eukaryota"/>
</dbReference>
<dbReference type="Gene3D" id="1.25.40.10">
    <property type="entry name" value="Tetratricopeptide repeat domain"/>
    <property type="match status" value="1"/>
</dbReference>
<name>K0RZC6_THAOC</name>
<dbReference type="PANTHER" id="PTHR45011">
    <property type="entry name" value="DAP3-BINDING CELL DEATH ENHANCER 1"/>
    <property type="match status" value="1"/>
</dbReference>
<dbReference type="SMART" id="SM00671">
    <property type="entry name" value="SEL1"/>
    <property type="match status" value="2"/>
</dbReference>